<dbReference type="InterPro" id="IPR008183">
    <property type="entry name" value="Aldose_1/G6P_1-epimerase"/>
</dbReference>
<gene>
    <name evidence="7" type="ORF">CC85DRAFT_273708</name>
</gene>
<dbReference type="GeneID" id="28981936"/>
<dbReference type="OrthoDB" id="1659429at2759"/>
<dbReference type="GO" id="GO:0030246">
    <property type="term" value="F:carbohydrate binding"/>
    <property type="evidence" value="ECO:0007669"/>
    <property type="project" value="UniProtKB-UniRule"/>
</dbReference>
<dbReference type="PANTHER" id="PTHR11122:SF13">
    <property type="entry name" value="GLUCOSE-6-PHOSPHATE 1-EPIMERASE"/>
    <property type="match status" value="1"/>
</dbReference>
<dbReference type="Proteomes" id="UP000053611">
    <property type="component" value="Unassembled WGS sequence"/>
</dbReference>
<name>A0A0J0XNU2_9TREE</name>
<evidence type="ECO:0000256" key="3">
    <source>
        <dbReference type="ARBA" id="ARBA00012083"/>
    </source>
</evidence>
<feature type="active site" evidence="6">
    <location>
        <position position="153"/>
    </location>
</feature>
<keyword evidence="8" id="KW-1185">Reference proteome</keyword>
<dbReference type="InterPro" id="IPR011013">
    <property type="entry name" value="Gal_mutarotase_sf_dom"/>
</dbReference>
<dbReference type="GO" id="GO:0005975">
    <property type="term" value="P:carbohydrate metabolic process"/>
    <property type="evidence" value="ECO:0007669"/>
    <property type="project" value="InterPro"/>
</dbReference>
<organism evidence="7 8">
    <name type="scientific">Cutaneotrichosporon oleaginosum</name>
    <dbReference type="NCBI Taxonomy" id="879819"/>
    <lineage>
        <taxon>Eukaryota</taxon>
        <taxon>Fungi</taxon>
        <taxon>Dikarya</taxon>
        <taxon>Basidiomycota</taxon>
        <taxon>Agaricomycotina</taxon>
        <taxon>Tremellomycetes</taxon>
        <taxon>Trichosporonales</taxon>
        <taxon>Trichosporonaceae</taxon>
        <taxon>Cutaneotrichosporon</taxon>
    </lineage>
</organism>
<dbReference type="PANTHER" id="PTHR11122">
    <property type="entry name" value="APOSPORY-ASSOCIATED PROTEIN C-RELATED"/>
    <property type="match status" value="1"/>
</dbReference>
<evidence type="ECO:0000256" key="6">
    <source>
        <dbReference type="PIRSR" id="PIRSR016020-1"/>
    </source>
</evidence>
<dbReference type="AlphaFoldDB" id="A0A0J0XNU2"/>
<evidence type="ECO:0000256" key="5">
    <source>
        <dbReference type="PIRNR" id="PIRNR016020"/>
    </source>
</evidence>
<evidence type="ECO:0000313" key="8">
    <source>
        <dbReference type="Proteomes" id="UP000053611"/>
    </source>
</evidence>
<evidence type="ECO:0000256" key="2">
    <source>
        <dbReference type="ARBA" id="ARBA00005866"/>
    </source>
</evidence>
<dbReference type="InterPro" id="IPR025532">
    <property type="entry name" value="G6P_1-epimerase"/>
</dbReference>
<dbReference type="EMBL" id="KQ087201">
    <property type="protein sequence ID" value="KLT42801.1"/>
    <property type="molecule type" value="Genomic_DNA"/>
</dbReference>
<comment type="similarity">
    <text evidence="2 5">Belongs to the glucose-6-phosphate 1-epimerase family.</text>
</comment>
<dbReference type="CDD" id="cd09020">
    <property type="entry name" value="D-hex-6-P-epi_like"/>
    <property type="match status" value="1"/>
</dbReference>
<dbReference type="SUPFAM" id="SSF74650">
    <property type="entry name" value="Galactose mutarotase-like"/>
    <property type="match status" value="1"/>
</dbReference>
<dbReference type="STRING" id="879819.A0A0J0XNU2"/>
<comment type="function">
    <text evidence="5">Catalyzes the interconversion between the alpha and beta anomers from at least three hexose 6-phosphate sugars (Glc6P, Gal6P, and Man6P).</text>
</comment>
<feature type="active site" evidence="6">
    <location>
        <position position="258"/>
    </location>
</feature>
<accession>A0A0J0XNU2</accession>
<dbReference type="GO" id="GO:0047938">
    <property type="term" value="F:glucose-6-phosphate 1-epimerase activity"/>
    <property type="evidence" value="ECO:0007669"/>
    <property type="project" value="UniProtKB-UniRule"/>
</dbReference>
<keyword evidence="4 5" id="KW-0413">Isomerase</keyword>
<sequence>MGVEQTGNTIVLKHVSGASAEIYLHGATVTSWKVNGREHMFLSKKAVLDGSAAIRGGVPVVFPIFGPPPSSPPEYAALKNHGFARTQMWKLDQILLDRDEGVSVRLVAPPPPQSFPYHYDLSYVVTLAAHQISCDIHVVNRDSEAFRFQALLHNYLAVPDVSQISISGINAGVRYKDKVLGGSEHQAAGGPLTITSEVDRVYAKVPGQEVRVDDGQGGGYKVRFRGFEDCVIWNPAEETGSKIGDMEEGGWNRYVCVEPGFVSEFKSLEPGQKFLGQETITLIEPPRL</sequence>
<evidence type="ECO:0000256" key="4">
    <source>
        <dbReference type="ARBA" id="ARBA00023235"/>
    </source>
</evidence>
<dbReference type="Pfam" id="PF01263">
    <property type="entry name" value="Aldose_epim"/>
    <property type="match status" value="1"/>
</dbReference>
<evidence type="ECO:0000256" key="1">
    <source>
        <dbReference type="ARBA" id="ARBA00001096"/>
    </source>
</evidence>
<dbReference type="PIRSF" id="PIRSF016020">
    <property type="entry name" value="PHexose_mutarotase"/>
    <property type="match status" value="1"/>
</dbReference>
<evidence type="ECO:0000313" key="7">
    <source>
        <dbReference type="EMBL" id="KLT42801.1"/>
    </source>
</evidence>
<dbReference type="InterPro" id="IPR014718">
    <property type="entry name" value="GH-type_carb-bd"/>
</dbReference>
<dbReference type="GO" id="GO:0005737">
    <property type="term" value="C:cytoplasm"/>
    <property type="evidence" value="ECO:0007669"/>
    <property type="project" value="TreeGrafter"/>
</dbReference>
<proteinExistence type="inferred from homology"/>
<protein>
    <recommendedName>
        <fullName evidence="3 5">Glucose-6-phosphate 1-epimerase</fullName>
        <ecNumber evidence="3 5">5.1.3.15</ecNumber>
    </recommendedName>
</protein>
<comment type="catalytic activity">
    <reaction evidence="1">
        <text>alpha-D-glucose 6-phosphate = beta-D-glucose 6-phosphate</text>
        <dbReference type="Rhea" id="RHEA:16249"/>
        <dbReference type="ChEBI" id="CHEBI:58225"/>
        <dbReference type="ChEBI" id="CHEBI:58247"/>
        <dbReference type="EC" id="5.1.3.15"/>
    </reaction>
</comment>
<reference evidence="7 8" key="1">
    <citation type="submission" date="2015-03" db="EMBL/GenBank/DDBJ databases">
        <title>Genomics and transcriptomics of the oil-accumulating basidiomycete yeast T. oleaginosus allow insights into substrate utilization and the diverse evolutionary trajectories of mating systems in fungi.</title>
        <authorList>
            <consortium name="DOE Joint Genome Institute"/>
            <person name="Kourist R."/>
            <person name="Kracht O."/>
            <person name="Bracharz F."/>
            <person name="Lipzen A."/>
            <person name="Nolan M."/>
            <person name="Ohm R."/>
            <person name="Grigoriev I."/>
            <person name="Sun S."/>
            <person name="Heitman J."/>
            <person name="Bruck T."/>
            <person name="Nowrousian M."/>
        </authorList>
    </citation>
    <scope>NUCLEOTIDE SEQUENCE [LARGE SCALE GENOMIC DNA]</scope>
    <source>
        <strain evidence="7 8">IBC0246</strain>
    </source>
</reference>
<dbReference type="EC" id="5.1.3.15" evidence="3 5"/>
<dbReference type="Gene3D" id="2.70.98.10">
    <property type="match status" value="1"/>
</dbReference>